<evidence type="ECO:0000256" key="1">
    <source>
        <dbReference type="SAM" id="Phobius"/>
    </source>
</evidence>
<organism evidence="2 3">
    <name type="scientific">Streptococcus zalophi</name>
    <dbReference type="NCBI Taxonomy" id="640031"/>
    <lineage>
        <taxon>Bacteria</taxon>
        <taxon>Bacillati</taxon>
        <taxon>Bacillota</taxon>
        <taxon>Bacilli</taxon>
        <taxon>Lactobacillales</taxon>
        <taxon>Streptococcaceae</taxon>
        <taxon>Streptococcus</taxon>
    </lineage>
</organism>
<gene>
    <name evidence="2" type="ORF">JHK64_06030</name>
</gene>
<keyword evidence="1" id="KW-0812">Transmembrane</keyword>
<feature type="transmembrane region" description="Helical" evidence="1">
    <location>
        <begin position="74"/>
        <end position="97"/>
    </location>
</feature>
<dbReference type="Proteomes" id="UP000644875">
    <property type="component" value="Unassembled WGS sequence"/>
</dbReference>
<protein>
    <submittedName>
        <fullName evidence="2">Uncharacterized protein</fullName>
    </submittedName>
</protein>
<name>A0A934UDW4_9STRE</name>
<feature type="transmembrane region" description="Helical" evidence="1">
    <location>
        <begin position="36"/>
        <end position="54"/>
    </location>
</feature>
<accession>A0A934UDW4</accession>
<keyword evidence="1" id="KW-0472">Membrane</keyword>
<feature type="transmembrane region" description="Helical" evidence="1">
    <location>
        <begin position="6"/>
        <end position="24"/>
    </location>
</feature>
<comment type="caution">
    <text evidence="2">The sequence shown here is derived from an EMBL/GenBank/DDBJ whole genome shotgun (WGS) entry which is preliminary data.</text>
</comment>
<proteinExistence type="predicted"/>
<feature type="transmembrane region" description="Helical" evidence="1">
    <location>
        <begin position="109"/>
        <end position="129"/>
    </location>
</feature>
<evidence type="ECO:0000313" key="2">
    <source>
        <dbReference type="EMBL" id="MBJ8350189.1"/>
    </source>
</evidence>
<evidence type="ECO:0000313" key="3">
    <source>
        <dbReference type="Proteomes" id="UP000644875"/>
    </source>
</evidence>
<keyword evidence="1" id="KW-1133">Transmembrane helix</keyword>
<dbReference type="AlphaFoldDB" id="A0A934UDW4"/>
<dbReference type="EMBL" id="JAENBP010000007">
    <property type="protein sequence ID" value="MBJ8350189.1"/>
    <property type="molecule type" value="Genomic_DNA"/>
</dbReference>
<sequence>MKQVMFWQALIGILLGIVLLFFPINQHLSNFYHNFWFGFSLAIIVVSLYQWYVITNKKRFDAFYVKFADERQSYLQNLAAQITYVIETLLLIVLVFLQSFAHFTISLQSLLLVIIAIHVYGFLLIKLLLEKLL</sequence>
<reference evidence="2 3" key="1">
    <citation type="journal article" date="2021" name="Int. J. Syst. Evol. Microbiol.">
        <title>Streptococcus vicugnae sp. nov., isolated from faeces of alpacas (Vicugna pacos) and cattle (Bos taurus), Streptococcus zalophi sp. nov., and Streptococcus pacificus sp. nov., isolated from respiratory tract of California sea lions (Zalophus californianus).</title>
        <authorList>
            <person name="Volokhov D.V."/>
            <person name="Zagorodnyaya T.A."/>
            <person name="Shen Z."/>
            <person name="Blom J."/>
            <person name="Furtak V.A."/>
            <person name="Eisenberg T."/>
            <person name="Fan P."/>
            <person name="Jeong K.C."/>
            <person name="Gao Y."/>
            <person name="Zhang S."/>
            <person name="Amselle M."/>
        </authorList>
    </citation>
    <scope>NUCLEOTIDE SEQUENCE [LARGE SCALE GENOMIC DNA]</scope>
    <source>
        <strain evidence="3">CSL7508-lung</strain>
    </source>
</reference>
<keyword evidence="3" id="KW-1185">Reference proteome</keyword>